<accession>A0ABY7VVH6</accession>
<dbReference type="InterPro" id="IPR036775">
    <property type="entry name" value="DNA_pol_Y-fam_lit_finger_sf"/>
</dbReference>
<dbReference type="Gene3D" id="3.40.1170.60">
    <property type="match status" value="1"/>
</dbReference>
<evidence type="ECO:0000256" key="5">
    <source>
        <dbReference type="ARBA" id="ARBA00023236"/>
    </source>
</evidence>
<dbReference type="InterPro" id="IPR050116">
    <property type="entry name" value="DNA_polymerase-Y"/>
</dbReference>
<organism evidence="7 8">
    <name type="scientific">Lentisphaera profundi</name>
    <dbReference type="NCBI Taxonomy" id="1658616"/>
    <lineage>
        <taxon>Bacteria</taxon>
        <taxon>Pseudomonadati</taxon>
        <taxon>Lentisphaerota</taxon>
        <taxon>Lentisphaeria</taxon>
        <taxon>Lentisphaerales</taxon>
        <taxon>Lentisphaeraceae</taxon>
        <taxon>Lentisphaera</taxon>
    </lineage>
</organism>
<reference evidence="7 8" key="1">
    <citation type="submission" date="2023-02" db="EMBL/GenBank/DDBJ databases">
        <title>Genome sequence of Lentisphaera profundi SAORIC-696.</title>
        <authorList>
            <person name="Kim e."/>
            <person name="Cho J.-C."/>
            <person name="Choi A."/>
            <person name="Kang I."/>
        </authorList>
    </citation>
    <scope>NUCLEOTIDE SEQUENCE [LARGE SCALE GENOMIC DNA]</scope>
    <source>
        <strain evidence="7 8">SAORIC-696</strain>
    </source>
</reference>
<dbReference type="Gene3D" id="1.10.150.20">
    <property type="entry name" value="5' to 3' exonuclease, C-terminal subdomain"/>
    <property type="match status" value="1"/>
</dbReference>
<evidence type="ECO:0000313" key="7">
    <source>
        <dbReference type="EMBL" id="WDE96744.1"/>
    </source>
</evidence>
<evidence type="ECO:0000256" key="3">
    <source>
        <dbReference type="ARBA" id="ARBA00023199"/>
    </source>
</evidence>
<evidence type="ECO:0000256" key="2">
    <source>
        <dbReference type="ARBA" id="ARBA00022763"/>
    </source>
</evidence>
<comment type="similarity">
    <text evidence="1">Belongs to the DNA polymerase type-Y family.</text>
</comment>
<dbReference type="Pfam" id="PF11798">
    <property type="entry name" value="IMS_HHH"/>
    <property type="match status" value="1"/>
</dbReference>
<dbReference type="Proteomes" id="UP001214250">
    <property type="component" value="Chromosome 1"/>
</dbReference>
<proteinExistence type="inferred from homology"/>
<dbReference type="InterPro" id="IPR001126">
    <property type="entry name" value="UmuC"/>
</dbReference>
<dbReference type="RefSeq" id="WP_274150809.1">
    <property type="nucleotide sequence ID" value="NZ_CP117811.1"/>
</dbReference>
<dbReference type="SUPFAM" id="SSF100879">
    <property type="entry name" value="Lesion bypass DNA polymerase (Y-family), little finger domain"/>
    <property type="match status" value="1"/>
</dbReference>
<evidence type="ECO:0000256" key="4">
    <source>
        <dbReference type="ARBA" id="ARBA00023204"/>
    </source>
</evidence>
<name>A0ABY7VVH6_9BACT</name>
<gene>
    <name evidence="7" type="ORF">PQO03_02060</name>
</gene>
<dbReference type="Pfam" id="PF11799">
    <property type="entry name" value="IMS_C"/>
    <property type="match status" value="1"/>
</dbReference>
<keyword evidence="8" id="KW-1185">Reference proteome</keyword>
<dbReference type="PANTHER" id="PTHR11076">
    <property type="entry name" value="DNA REPAIR POLYMERASE UMUC / TRANSFERASE FAMILY MEMBER"/>
    <property type="match status" value="1"/>
</dbReference>
<dbReference type="InterPro" id="IPR043128">
    <property type="entry name" value="Rev_trsase/Diguanyl_cyclase"/>
</dbReference>
<dbReference type="InterPro" id="IPR024728">
    <property type="entry name" value="PolY_HhH_motif"/>
</dbReference>
<dbReference type="Pfam" id="PF13438">
    <property type="entry name" value="DUF4113"/>
    <property type="match status" value="1"/>
</dbReference>
<dbReference type="SUPFAM" id="SSF56672">
    <property type="entry name" value="DNA/RNA polymerases"/>
    <property type="match status" value="1"/>
</dbReference>
<keyword evidence="4" id="KW-0234">DNA repair</keyword>
<evidence type="ECO:0000259" key="6">
    <source>
        <dbReference type="PROSITE" id="PS50173"/>
    </source>
</evidence>
<keyword evidence="5" id="KW-0742">SOS response</keyword>
<evidence type="ECO:0000256" key="1">
    <source>
        <dbReference type="ARBA" id="ARBA00010945"/>
    </source>
</evidence>
<sequence>MSSVSTNNLIALADCNNFYASCERCFNPQLIGKAIVILSNNDGCVIARSAEAKKLGIKMGAPFFEIRHLTISGELLAYSSNFPLYGDLSARVMHLLKSHAQEIEIYSIDEAFFTLPKLNDIMQYCRSIREQVRQCTAIPISIGLAESKTLAKIATTQAKKSHDGVFLIDSSNREELLKNTPIEDIWGIGRRLSKKLQNYGINTAWQLAHSDDKFLLSHFGVCMLRSCHDLRAIPSISLETEKTAKQSIRVSRTFPQIINDITTLLQQLSFFTDRACQKLRREKQKALYIDVFLEGPYPKRKQLSMRYYLDEPSDYTPDFIRAAELVGQKLFDFSEIRKAGITLHHFSSQDSWQQEFFSQVRDHKKQTSLMHEVDQINLKFGTGSLTYLSSGKREFPRGTRLSPRYTTSWDQLPKVK</sequence>
<dbReference type="InterPro" id="IPR017961">
    <property type="entry name" value="DNA_pol_Y-fam_little_finger"/>
</dbReference>
<dbReference type="CDD" id="cd01700">
    <property type="entry name" value="PolY_Pol_V_umuC"/>
    <property type="match status" value="1"/>
</dbReference>
<dbReference type="EMBL" id="CP117811">
    <property type="protein sequence ID" value="WDE96744.1"/>
    <property type="molecule type" value="Genomic_DNA"/>
</dbReference>
<dbReference type="Gene3D" id="3.30.70.270">
    <property type="match status" value="1"/>
</dbReference>
<feature type="domain" description="UmuC" evidence="6">
    <location>
        <begin position="10"/>
        <end position="189"/>
    </location>
</feature>
<evidence type="ECO:0000313" key="8">
    <source>
        <dbReference type="Proteomes" id="UP001214250"/>
    </source>
</evidence>
<dbReference type="PROSITE" id="PS50173">
    <property type="entry name" value="UMUC"/>
    <property type="match status" value="1"/>
</dbReference>
<protein>
    <submittedName>
        <fullName evidence="7">Y-family DNA polymerase</fullName>
    </submittedName>
</protein>
<keyword evidence="3" id="KW-0741">SOS mutagenesis</keyword>
<dbReference type="InterPro" id="IPR043502">
    <property type="entry name" value="DNA/RNA_pol_sf"/>
</dbReference>
<keyword evidence="2" id="KW-0227">DNA damage</keyword>
<dbReference type="Pfam" id="PF00817">
    <property type="entry name" value="IMS"/>
    <property type="match status" value="1"/>
</dbReference>
<dbReference type="PANTHER" id="PTHR11076:SF34">
    <property type="entry name" value="PROTEIN UMUC"/>
    <property type="match status" value="1"/>
</dbReference>
<dbReference type="InterPro" id="IPR025188">
    <property type="entry name" value="DUF4113"/>
</dbReference>